<reference evidence="4" key="2">
    <citation type="submission" date="2019-09" db="UniProtKB">
        <authorList>
            <consortium name="WormBaseParasite"/>
        </authorList>
    </citation>
    <scope>IDENTIFICATION</scope>
</reference>
<accession>A0A3P8CFD1</accession>
<evidence type="ECO:0000313" key="4">
    <source>
        <dbReference type="WBParaSite" id="HPBE_0002225101-mRNA-1"/>
    </source>
</evidence>
<dbReference type="WBParaSite" id="HPBE_0002225101-mRNA-1">
    <property type="protein sequence ID" value="HPBE_0002225101-mRNA-1"/>
    <property type="gene ID" value="HPBE_0002225101"/>
</dbReference>
<evidence type="ECO:0000313" key="2">
    <source>
        <dbReference type="EMBL" id="VDP31291.1"/>
    </source>
</evidence>
<evidence type="ECO:0000313" key="3">
    <source>
        <dbReference type="Proteomes" id="UP000050761"/>
    </source>
</evidence>
<sequence length="77" mass="9555">MRKTDQFKCRTEAFYVELEKFYKEEVEAFYVELEKFYKDDRTLLTRCRRRLQRQDRATKVAGRTSHRNPRFGVERAR</sequence>
<proteinExistence type="predicted"/>
<accession>A0A183GI17</accession>
<keyword evidence="3" id="KW-1185">Reference proteome</keyword>
<reference evidence="2 3" key="1">
    <citation type="submission" date="2018-11" db="EMBL/GenBank/DDBJ databases">
        <authorList>
            <consortium name="Pathogen Informatics"/>
        </authorList>
    </citation>
    <scope>NUCLEOTIDE SEQUENCE [LARGE SCALE GENOMIC DNA]</scope>
</reference>
<dbReference type="Proteomes" id="UP000050761">
    <property type="component" value="Unassembled WGS sequence"/>
</dbReference>
<evidence type="ECO:0000256" key="1">
    <source>
        <dbReference type="SAM" id="MobiDB-lite"/>
    </source>
</evidence>
<dbReference type="EMBL" id="UZAH01033798">
    <property type="protein sequence ID" value="VDP31291.1"/>
    <property type="molecule type" value="Genomic_DNA"/>
</dbReference>
<dbReference type="AlphaFoldDB" id="A0A183GI17"/>
<gene>
    <name evidence="2" type="ORF">HPBE_LOCUS22250</name>
</gene>
<organism evidence="3 4">
    <name type="scientific">Heligmosomoides polygyrus</name>
    <name type="common">Parasitic roundworm</name>
    <dbReference type="NCBI Taxonomy" id="6339"/>
    <lineage>
        <taxon>Eukaryota</taxon>
        <taxon>Metazoa</taxon>
        <taxon>Ecdysozoa</taxon>
        <taxon>Nematoda</taxon>
        <taxon>Chromadorea</taxon>
        <taxon>Rhabditida</taxon>
        <taxon>Rhabditina</taxon>
        <taxon>Rhabditomorpha</taxon>
        <taxon>Strongyloidea</taxon>
        <taxon>Heligmosomidae</taxon>
        <taxon>Heligmosomoides</taxon>
    </lineage>
</organism>
<feature type="region of interest" description="Disordered" evidence="1">
    <location>
        <begin position="55"/>
        <end position="77"/>
    </location>
</feature>
<protein>
    <submittedName>
        <fullName evidence="4">Occludin_ELL domain-containing protein</fullName>
    </submittedName>
</protein>
<name>A0A183GI17_HELPZ</name>